<feature type="compositionally biased region" description="Basic and acidic residues" evidence="1">
    <location>
        <begin position="12"/>
        <end position="22"/>
    </location>
</feature>
<name>A0A7J6WYE6_THATH</name>
<dbReference type="AlphaFoldDB" id="A0A7J6WYE6"/>
<evidence type="ECO:0000313" key="2">
    <source>
        <dbReference type="EMBL" id="KAF5202103.1"/>
    </source>
</evidence>
<dbReference type="Proteomes" id="UP000554482">
    <property type="component" value="Unassembled WGS sequence"/>
</dbReference>
<gene>
    <name evidence="2" type="ORF">FRX31_008311</name>
</gene>
<protein>
    <submittedName>
        <fullName evidence="2">Uncharacterized protein</fullName>
    </submittedName>
</protein>
<reference evidence="2 3" key="1">
    <citation type="submission" date="2020-06" db="EMBL/GenBank/DDBJ databases">
        <title>Transcriptomic and genomic resources for Thalictrum thalictroides and T. hernandezii: Facilitating candidate gene discovery in an emerging model plant lineage.</title>
        <authorList>
            <person name="Arias T."/>
            <person name="Riano-Pachon D.M."/>
            <person name="Di Stilio V.S."/>
        </authorList>
    </citation>
    <scope>NUCLEOTIDE SEQUENCE [LARGE SCALE GENOMIC DNA]</scope>
    <source>
        <strain evidence="3">cv. WT478/WT964</strain>
        <tissue evidence="2">Leaves</tissue>
    </source>
</reference>
<dbReference type="PANTHER" id="PTHR35687:SF1">
    <property type="entry name" value="OS07G0516700 PROTEIN"/>
    <property type="match status" value="1"/>
</dbReference>
<evidence type="ECO:0000256" key="1">
    <source>
        <dbReference type="SAM" id="MobiDB-lite"/>
    </source>
</evidence>
<dbReference type="OrthoDB" id="1909082at2759"/>
<evidence type="ECO:0000313" key="3">
    <source>
        <dbReference type="Proteomes" id="UP000554482"/>
    </source>
</evidence>
<dbReference type="EMBL" id="JABWDY010008587">
    <property type="protein sequence ID" value="KAF5202103.1"/>
    <property type="molecule type" value="Genomic_DNA"/>
</dbReference>
<dbReference type="PANTHER" id="PTHR35687">
    <property type="entry name" value="OS07G0516700 PROTEIN"/>
    <property type="match status" value="1"/>
</dbReference>
<organism evidence="2 3">
    <name type="scientific">Thalictrum thalictroides</name>
    <name type="common">Rue-anemone</name>
    <name type="synonym">Anemone thalictroides</name>
    <dbReference type="NCBI Taxonomy" id="46969"/>
    <lineage>
        <taxon>Eukaryota</taxon>
        <taxon>Viridiplantae</taxon>
        <taxon>Streptophyta</taxon>
        <taxon>Embryophyta</taxon>
        <taxon>Tracheophyta</taxon>
        <taxon>Spermatophyta</taxon>
        <taxon>Magnoliopsida</taxon>
        <taxon>Ranunculales</taxon>
        <taxon>Ranunculaceae</taxon>
        <taxon>Thalictroideae</taxon>
        <taxon>Thalictrum</taxon>
    </lineage>
</organism>
<proteinExistence type="predicted"/>
<feature type="region of interest" description="Disordered" evidence="1">
    <location>
        <begin position="1"/>
        <end position="23"/>
    </location>
</feature>
<keyword evidence="3" id="KW-1185">Reference proteome</keyword>
<sequence length="109" mass="12908">MNSVKRSYGYSKMDKEDPEERNHRKAQFLIYKVMKQADSTRTRQSSLRVRICRLKIKIGKRFKRIKKTLLFSVSAARVGVYKQVMSQLINWKRLLRSKEAIASLPPMFN</sequence>
<comment type="caution">
    <text evidence="2">The sequence shown here is derived from an EMBL/GenBank/DDBJ whole genome shotgun (WGS) entry which is preliminary data.</text>
</comment>
<accession>A0A7J6WYE6</accession>